<proteinExistence type="predicted"/>
<dbReference type="Pfam" id="PF09234">
    <property type="entry name" value="DUF1963"/>
    <property type="match status" value="1"/>
</dbReference>
<dbReference type="InterPro" id="IPR015315">
    <property type="entry name" value="DUF1963"/>
</dbReference>
<dbReference type="OrthoDB" id="4775619at2"/>
<gene>
    <name evidence="2" type="ORF">EKH77_19590</name>
</gene>
<dbReference type="AlphaFoldDB" id="A0A3Q9G159"/>
<feature type="region of interest" description="Disordered" evidence="1">
    <location>
        <begin position="178"/>
        <end position="197"/>
    </location>
</feature>
<dbReference type="EMBL" id="CP034587">
    <property type="protein sequence ID" value="AZQ73120.1"/>
    <property type="molecule type" value="Genomic_DNA"/>
</dbReference>
<dbReference type="Gene3D" id="2.30.320.10">
    <property type="entry name" value="YwqG-like"/>
    <property type="match status" value="1"/>
</dbReference>
<evidence type="ECO:0000313" key="3">
    <source>
        <dbReference type="Proteomes" id="UP000267900"/>
    </source>
</evidence>
<organism evidence="2 3">
    <name type="scientific">Streptomyces luteoverticillatus</name>
    <name type="common">Streptoverticillium luteoverticillatus</name>
    <dbReference type="NCBI Taxonomy" id="66425"/>
    <lineage>
        <taxon>Bacteria</taxon>
        <taxon>Bacillati</taxon>
        <taxon>Actinomycetota</taxon>
        <taxon>Actinomycetes</taxon>
        <taxon>Kitasatosporales</taxon>
        <taxon>Streptomycetaceae</taxon>
        <taxon>Streptomyces</taxon>
    </lineage>
</organism>
<evidence type="ECO:0000313" key="2">
    <source>
        <dbReference type="EMBL" id="AZQ73120.1"/>
    </source>
</evidence>
<accession>A0A3Q9G159</accession>
<dbReference type="PANTHER" id="PTHR36436">
    <property type="entry name" value="SLL5081 PROTEIN"/>
    <property type="match status" value="1"/>
</dbReference>
<reference evidence="2 3" key="1">
    <citation type="submission" date="2018-12" db="EMBL/GenBank/DDBJ databases">
        <title>The whole draft genome of Streptomyce luteoverticillatus CGMCC 15060.</title>
        <authorList>
            <person name="Feng Z."/>
            <person name="Chen G."/>
            <person name="Zhang J."/>
            <person name="Zhu H."/>
            <person name="Yu X."/>
            <person name="Zhang W."/>
            <person name="Zhang X."/>
        </authorList>
    </citation>
    <scope>NUCLEOTIDE SEQUENCE [LARGE SCALE GENOMIC DNA]</scope>
    <source>
        <strain evidence="2 3">CGMCC 15060</strain>
    </source>
</reference>
<dbReference type="Proteomes" id="UP000267900">
    <property type="component" value="Chromosome"/>
</dbReference>
<evidence type="ECO:0000256" key="1">
    <source>
        <dbReference type="SAM" id="MobiDB-lite"/>
    </source>
</evidence>
<sequence length="304" mass="33247">MTESTLHDLARTLLPADLAERWISLLRPAARLVATPEPGPEDVVVGRLGGLPELPEGMAWPMWEGHGPLSFIASVDCAALPTGSLDITLPADGTLSFFYFDGQIDDGDALVWPDDPKSWAGARVVHVPAGVAVAERALPVVDDEDVEFEAYPEVPLTARVEWTAPDSWHPDFVAALRRDGEGEGGEGGEEESNHHPAEAKAFVDALWDLEREADHLIGGHANPVQNAVEYEIAHGFLNRDGGDITWSDPRVEEEARRWTLLAQIDTDDAADMMWGDCGALYWLIRPEDLAAGRFDQAMFTMQCC</sequence>
<keyword evidence="3" id="KW-1185">Reference proteome</keyword>
<dbReference type="PANTHER" id="PTHR36436:SF6">
    <property type="entry name" value="SLL5081 PROTEIN"/>
    <property type="match status" value="1"/>
</dbReference>
<name>A0A3Q9G159_STRLT</name>
<protein>
    <submittedName>
        <fullName evidence="2">DUF1963 domain-containing protein</fullName>
    </submittedName>
</protein>
<dbReference type="InterPro" id="IPR035948">
    <property type="entry name" value="YwqG-like_sf"/>
</dbReference>
<dbReference type="SUPFAM" id="SSF103032">
    <property type="entry name" value="Hypothetical protein YwqG"/>
    <property type="match status" value="1"/>
</dbReference>
<dbReference type="RefSeq" id="WP_126915636.1">
    <property type="nucleotide sequence ID" value="NZ_CP034587.1"/>
</dbReference>